<sequence>MEAVLRIVFSYSGGYNYLHRQICSWFRQMIETKPEAYLYYLDDLCRDGLINKYPLFSSSEKISRLALEKELYYLLVSYPEHVPYNVVEVATKQGNLKTLRWAEKNGHEVGDNCFRQAVEAGHYHILEWLTEMDYEGCDDLFWVAAYVGNVQMLEYLEENGYYRGDEESICEIAAEKGHIQVLEWYLDQG</sequence>
<evidence type="ECO:0000313" key="2">
    <source>
        <dbReference type="Proteomes" id="UP000273054"/>
    </source>
</evidence>
<organism evidence="1">
    <name type="scientific">Brazilian cedratvirus IHUMI</name>
    <dbReference type="NCBI Taxonomy" id="2126980"/>
    <lineage>
        <taxon>Viruses</taxon>
        <taxon>Pithoviruses</taxon>
        <taxon>Orthocedratvirinae</taxon>
        <taxon>Alphacedratvirus</taxon>
        <taxon>Alphacedratvirus brasiliense</taxon>
    </lineage>
</organism>
<dbReference type="Proteomes" id="UP000273054">
    <property type="component" value="Segment"/>
</dbReference>
<proteinExistence type="predicted"/>
<keyword evidence="2" id="KW-1185">Reference proteome</keyword>
<dbReference type="EMBL" id="LT994651">
    <property type="protein sequence ID" value="SPN79679.1"/>
    <property type="molecule type" value="Genomic_DNA"/>
</dbReference>
<protein>
    <submittedName>
        <fullName evidence="1">Ankyrin repeat-containing protein</fullName>
    </submittedName>
</protein>
<accession>A0A2R8FF86</accession>
<name>A0A2R8FF86_9VIRU</name>
<reference evidence="1" key="1">
    <citation type="submission" date="2018-03" db="EMBL/GenBank/DDBJ databases">
        <authorList>
            <consortium name="Urmite Genomes"/>
        </authorList>
    </citation>
    <scope>NUCLEOTIDE SEQUENCE [LARGE SCALE GENOMIC DNA]</scope>
    <source>
        <strain evidence="1">IHUMI-27.7</strain>
    </source>
</reference>
<dbReference type="InterPro" id="IPR052050">
    <property type="entry name" value="SecEffector_AnkRepeat"/>
</dbReference>
<dbReference type="PANTHER" id="PTHR46586">
    <property type="entry name" value="ANKYRIN REPEAT-CONTAINING PROTEIN"/>
    <property type="match status" value="1"/>
</dbReference>
<dbReference type="PANTHER" id="PTHR46586:SF3">
    <property type="entry name" value="ANKYRIN REPEAT-CONTAINING PROTEIN"/>
    <property type="match status" value="1"/>
</dbReference>
<gene>
    <name evidence="1" type="ORF">BRZCDTV_468</name>
</gene>
<evidence type="ECO:0000313" key="1">
    <source>
        <dbReference type="EMBL" id="SPN79679.1"/>
    </source>
</evidence>
<dbReference type="SUPFAM" id="SSF140860">
    <property type="entry name" value="Pseudo ankyrin repeat-like"/>
    <property type="match status" value="1"/>
</dbReference>
<dbReference type="Gene3D" id="1.25.40.20">
    <property type="entry name" value="Ankyrin repeat-containing domain"/>
    <property type="match status" value="1"/>
</dbReference>
<dbReference type="InterPro" id="IPR036770">
    <property type="entry name" value="Ankyrin_rpt-contain_sf"/>
</dbReference>